<keyword evidence="1" id="KW-0812">Transmembrane</keyword>
<evidence type="ECO:0000313" key="3">
    <source>
        <dbReference type="Proteomes" id="UP001652445"/>
    </source>
</evidence>
<feature type="transmembrane region" description="Helical" evidence="1">
    <location>
        <begin position="353"/>
        <end position="379"/>
    </location>
</feature>
<dbReference type="EMBL" id="JAOQIO010000116">
    <property type="protein sequence ID" value="MCU6797384.1"/>
    <property type="molecule type" value="Genomic_DNA"/>
</dbReference>
<dbReference type="RefSeq" id="WP_262688172.1">
    <property type="nucleotide sequence ID" value="NZ_JAOQIO010000116.1"/>
</dbReference>
<feature type="transmembrane region" description="Helical" evidence="1">
    <location>
        <begin position="88"/>
        <end position="107"/>
    </location>
</feature>
<feature type="transmembrane region" description="Helical" evidence="1">
    <location>
        <begin position="391"/>
        <end position="409"/>
    </location>
</feature>
<feature type="transmembrane region" description="Helical" evidence="1">
    <location>
        <begin position="161"/>
        <end position="186"/>
    </location>
</feature>
<feature type="transmembrane region" description="Helical" evidence="1">
    <location>
        <begin position="12"/>
        <end position="31"/>
    </location>
</feature>
<evidence type="ECO:0000313" key="2">
    <source>
        <dbReference type="EMBL" id="MCU6797384.1"/>
    </source>
</evidence>
<evidence type="ECO:0000256" key="1">
    <source>
        <dbReference type="SAM" id="Phobius"/>
    </source>
</evidence>
<dbReference type="Proteomes" id="UP001652445">
    <property type="component" value="Unassembled WGS sequence"/>
</dbReference>
<accession>A0ABT2URW4</accession>
<gene>
    <name evidence="2" type="ORF">OB236_35175</name>
</gene>
<comment type="caution">
    <text evidence="2">The sequence shown here is derived from an EMBL/GenBank/DDBJ whole genome shotgun (WGS) entry which is preliminary data.</text>
</comment>
<name>A0ABT2URW4_9BACL</name>
<feature type="transmembrane region" description="Helical" evidence="1">
    <location>
        <begin position="37"/>
        <end position="54"/>
    </location>
</feature>
<dbReference type="Pfam" id="PF13687">
    <property type="entry name" value="DUF4153"/>
    <property type="match status" value="1"/>
</dbReference>
<protein>
    <submittedName>
        <fullName evidence="2">DUF4173 domain-containing protein</fullName>
    </submittedName>
</protein>
<proteinExistence type="predicted"/>
<organism evidence="2 3">
    <name type="scientific">Paenibacillus baimaensis</name>
    <dbReference type="NCBI Taxonomy" id="2982185"/>
    <lineage>
        <taxon>Bacteria</taxon>
        <taxon>Bacillati</taxon>
        <taxon>Bacillota</taxon>
        <taxon>Bacilli</taxon>
        <taxon>Bacillales</taxon>
        <taxon>Paenibacillaceae</taxon>
        <taxon>Paenibacillus</taxon>
    </lineage>
</organism>
<feature type="transmembrane region" description="Helical" evidence="1">
    <location>
        <begin position="278"/>
        <end position="302"/>
    </location>
</feature>
<reference evidence="2 3" key="1">
    <citation type="submission" date="2022-09" db="EMBL/GenBank/DDBJ databases">
        <authorList>
            <person name="Han X.L."/>
            <person name="Wang Q."/>
            <person name="Lu T."/>
        </authorList>
    </citation>
    <scope>NUCLEOTIDE SEQUENCE [LARGE SCALE GENOMIC DNA]</scope>
    <source>
        <strain evidence="2 3">WQ 127069</strain>
    </source>
</reference>
<feature type="transmembrane region" description="Helical" evidence="1">
    <location>
        <begin position="322"/>
        <end position="341"/>
    </location>
</feature>
<keyword evidence="1" id="KW-0472">Membrane</keyword>
<dbReference type="InterPro" id="IPR025291">
    <property type="entry name" value="DUF4153"/>
</dbReference>
<keyword evidence="3" id="KW-1185">Reference proteome</keyword>
<keyword evidence="1" id="KW-1133">Transmembrane helix</keyword>
<feature type="transmembrane region" description="Helical" evidence="1">
    <location>
        <begin position="206"/>
        <end position="230"/>
    </location>
</feature>
<feature type="transmembrane region" description="Helical" evidence="1">
    <location>
        <begin position="421"/>
        <end position="438"/>
    </location>
</feature>
<feature type="transmembrane region" description="Helical" evidence="1">
    <location>
        <begin position="66"/>
        <end position="82"/>
    </location>
</feature>
<sequence length="531" mass="60264">MQVLDEQPSKQQTMLLIGALVCGCIHHLLFYDQAWGVSYPLFIAVFYTYFYWALKERIALRLDASFMLLIPIALLSLTYAVFSNTLFMVLNAFAIPCLIFVHTIWTLRRPAIRWYDVSMVLAVLEQLFGHTMRYIPRPAVVVIRSIKERIQTGRSQRMWKILIGIVISLPMVLLVGSLLASADTMFDRMLSQLPELVGDMHPGETIFRLIWIGFVTSGLFAYVWGMLYPLKRRHRPEEEMWGNQAQASLGNADPSEFGPSYANVPAVPRKKIGLDATVTITILLILNTMYVLFAVVQFSYFFGGGMTALPLEMTYADYAHRGFAELIVVTVINFTLLMITLHGTDRAVRSNDIFLRGLLAVLIGCTGVMLCSAFLRMLMYEEAYGFSETRLLVDVFIIFLSVLFTIALVKLWKDRLQLMKPYAILALAAYLIVNYMQVDAIVASNNIKRFEAFGSIDTEYLGSLSFEAVPYLIDLKQKHPELDGTDKAIQIMKRRLPLPGETSWVSFNLSMWKAGKALQAIPLEPLELYSR</sequence>